<proteinExistence type="predicted"/>
<protein>
    <submittedName>
        <fullName evidence="2">Uncharacterized protein</fullName>
    </submittedName>
</protein>
<dbReference type="Gramene" id="ERM98559">
    <property type="protein sequence ID" value="ERM98559"/>
    <property type="gene ID" value="AMTR_s00109p00025130"/>
</dbReference>
<keyword evidence="3" id="KW-1185">Reference proteome</keyword>
<dbReference type="Proteomes" id="UP000017836">
    <property type="component" value="Unassembled WGS sequence"/>
</dbReference>
<evidence type="ECO:0000313" key="2">
    <source>
        <dbReference type="EMBL" id="ERM98559.1"/>
    </source>
</evidence>
<evidence type="ECO:0000256" key="1">
    <source>
        <dbReference type="SAM" id="MobiDB-lite"/>
    </source>
</evidence>
<dbReference type="AlphaFoldDB" id="W1NV54"/>
<organism evidence="2 3">
    <name type="scientific">Amborella trichopoda</name>
    <dbReference type="NCBI Taxonomy" id="13333"/>
    <lineage>
        <taxon>Eukaryota</taxon>
        <taxon>Viridiplantae</taxon>
        <taxon>Streptophyta</taxon>
        <taxon>Embryophyta</taxon>
        <taxon>Tracheophyta</taxon>
        <taxon>Spermatophyta</taxon>
        <taxon>Magnoliopsida</taxon>
        <taxon>Amborellales</taxon>
        <taxon>Amborellaceae</taxon>
        <taxon>Amborella</taxon>
    </lineage>
</organism>
<sequence>MERENCDEANGEGNPTRRRGDEEAEENREKREEEAVVVKEKAVSMRKRPTIRLVQPNQCLHWFDHQSGPNNIESDPS</sequence>
<gene>
    <name evidence="2" type="ORF">AMTR_s00109p00025130</name>
</gene>
<name>W1NV54_AMBTC</name>
<evidence type="ECO:0000313" key="3">
    <source>
        <dbReference type="Proteomes" id="UP000017836"/>
    </source>
</evidence>
<reference evidence="3" key="1">
    <citation type="journal article" date="2013" name="Science">
        <title>The Amborella genome and the evolution of flowering plants.</title>
        <authorList>
            <consortium name="Amborella Genome Project"/>
        </authorList>
    </citation>
    <scope>NUCLEOTIDE SEQUENCE [LARGE SCALE GENOMIC DNA]</scope>
</reference>
<feature type="region of interest" description="Disordered" evidence="1">
    <location>
        <begin position="1"/>
        <end position="34"/>
    </location>
</feature>
<dbReference type="HOGENOM" id="CLU_2641452_0_0_1"/>
<accession>W1NV54</accession>
<dbReference type="EMBL" id="KI395307">
    <property type="protein sequence ID" value="ERM98559.1"/>
    <property type="molecule type" value="Genomic_DNA"/>
</dbReference>